<dbReference type="Proteomes" id="UP001050975">
    <property type="component" value="Unassembled WGS sequence"/>
</dbReference>
<dbReference type="AlphaFoldDB" id="A0AAV3X0Y6"/>
<accession>A0AAV3X0Y6</accession>
<sequence>MQRWAQNVPRLQQWLAAHPQITNQLNQLRKVGQALRRELLPFGIARADWRSGEESLGSSLENDPIEQLLTGLVKAV</sequence>
<reference evidence="1" key="1">
    <citation type="submission" date="2019-10" db="EMBL/GenBank/DDBJ databases">
        <title>Draft genome sequece of Microseira wollei NIES-4236.</title>
        <authorList>
            <person name="Yamaguchi H."/>
            <person name="Suzuki S."/>
            <person name="Kawachi M."/>
        </authorList>
    </citation>
    <scope>NUCLEOTIDE SEQUENCE</scope>
    <source>
        <strain evidence="1">NIES-4236</strain>
    </source>
</reference>
<protein>
    <submittedName>
        <fullName evidence="1">Uncharacterized protein</fullName>
    </submittedName>
</protein>
<proteinExistence type="predicted"/>
<name>A0AAV3X0Y6_9CYAN</name>
<organism evidence="1 2">
    <name type="scientific">Microseira wollei NIES-4236</name>
    <dbReference type="NCBI Taxonomy" id="2530354"/>
    <lineage>
        <taxon>Bacteria</taxon>
        <taxon>Bacillati</taxon>
        <taxon>Cyanobacteriota</taxon>
        <taxon>Cyanophyceae</taxon>
        <taxon>Oscillatoriophycideae</taxon>
        <taxon>Aerosakkonematales</taxon>
        <taxon>Aerosakkonemataceae</taxon>
        <taxon>Microseira</taxon>
    </lineage>
</organism>
<evidence type="ECO:0000313" key="2">
    <source>
        <dbReference type="Proteomes" id="UP001050975"/>
    </source>
</evidence>
<evidence type="ECO:0000313" key="1">
    <source>
        <dbReference type="EMBL" id="GET35644.1"/>
    </source>
</evidence>
<keyword evidence="2" id="KW-1185">Reference proteome</keyword>
<gene>
    <name evidence="1" type="ORF">MiSe_03860</name>
</gene>
<dbReference type="EMBL" id="BLAY01000003">
    <property type="protein sequence ID" value="GET35644.1"/>
    <property type="molecule type" value="Genomic_DNA"/>
</dbReference>
<comment type="caution">
    <text evidence="1">The sequence shown here is derived from an EMBL/GenBank/DDBJ whole genome shotgun (WGS) entry which is preliminary data.</text>
</comment>